<evidence type="ECO:0000313" key="1">
    <source>
        <dbReference type="EMBL" id="CAG6470473.1"/>
    </source>
</evidence>
<dbReference type="EMBL" id="HBUE01065377">
    <property type="protein sequence ID" value="CAG6470470.1"/>
    <property type="molecule type" value="Transcribed_RNA"/>
</dbReference>
<sequence>MGKRWKVTQHQCEERKKKVQVSIAGKKCFPRTPSGCLSFIPLSEQNATFPRDQTLHLAGKLCGYRAQSIPPSPHDNITTVSKSNPADMYPLCQSTRKGEGDTWSGQTMYFSFLSISHSPGGFRRRKSNFPPTLGEYYFSICKTNLI</sequence>
<dbReference type="EMBL" id="HBUE01065378">
    <property type="protein sequence ID" value="CAG6470473.1"/>
    <property type="molecule type" value="Transcribed_RNA"/>
</dbReference>
<protein>
    <submittedName>
        <fullName evidence="1">(northern house mosquito) hypothetical protein</fullName>
    </submittedName>
</protein>
<organism evidence="1">
    <name type="scientific">Culex pipiens</name>
    <name type="common">House mosquito</name>
    <dbReference type="NCBI Taxonomy" id="7175"/>
    <lineage>
        <taxon>Eukaryota</taxon>
        <taxon>Metazoa</taxon>
        <taxon>Ecdysozoa</taxon>
        <taxon>Arthropoda</taxon>
        <taxon>Hexapoda</taxon>
        <taxon>Insecta</taxon>
        <taxon>Pterygota</taxon>
        <taxon>Neoptera</taxon>
        <taxon>Endopterygota</taxon>
        <taxon>Diptera</taxon>
        <taxon>Nematocera</taxon>
        <taxon>Culicoidea</taxon>
        <taxon>Culicidae</taxon>
        <taxon>Culicinae</taxon>
        <taxon>Culicini</taxon>
        <taxon>Culex</taxon>
        <taxon>Culex</taxon>
    </lineage>
</organism>
<proteinExistence type="predicted"/>
<name>A0A8D8FHD0_CULPI</name>
<accession>A0A8D8FHD0</accession>
<reference evidence="1" key="1">
    <citation type="submission" date="2021-05" db="EMBL/GenBank/DDBJ databases">
        <authorList>
            <person name="Alioto T."/>
            <person name="Alioto T."/>
            <person name="Gomez Garrido J."/>
        </authorList>
    </citation>
    <scope>NUCLEOTIDE SEQUENCE</scope>
</reference>
<dbReference type="AlphaFoldDB" id="A0A8D8FHD0"/>